<sequence>SPDLSLPLPFFLLLLLICWSSPSPMRSVALLLLLAALVGANPKRSRRDETILTSLESTKSDSSSLLDLPEPGPIEESELAGDAPATTKSGESADPVLRMTPSDSLSESLPVPGDLSPGTVSANPSSKEEPKEESEIAATTKLFDIFESFPEEPTEEVCDEEKAPGRSKIYCSGRLLASVNLHHLFPDSKTFVDRPMKMNRTEDDIMADFDSRFPPNDEIDPEQLRAFVEQHFEQEGHELEKCEVSDWNPQPQAFNDIKDGEMRKFADELNKIWKELCRKIHPMVSNDPERFSLIDVPNNFIAPGGRFREFYYWDTYWIVKGLLASGMYETTRGMLENFGTIIDRFGFIPNGGRVYYLKRSQPPLLSAMVYEYYEATRNKTFLDKMIPRLEKEFDFWRNSRSVVVEKGGVNHTMFQYRTPANVPRPESYREDSTNAMQIPSKGRRQAFYRDLGSAAESGWDFSTRWFGDQKTLITIQTTKIVPVDLNAFLCYNLNMMSFFHGELGNSNKERAWLNDYNAFKVSFREVFYKPEAKGWYDYNLQDHEHNTKFFPSIAIPLFTGCYDQLSLTQSGDLLDRMQDMGALDLRGGIPTSLSNASQEQWDYPNGWSPLNHMVIEGLRKSENPRLQKAAFELAQKWVRANLHVFKLDHAMWEKYNVATNEARGGGGGEYQVQAGFGWSNGVVLDLLLTYGDRLTAEEEPSDSAPSSERLEATTVPSTISSRPTKSSSAPATTTVLPLLIIGLFAALGW</sequence>
<evidence type="ECO:0000256" key="1">
    <source>
        <dbReference type="ARBA" id="ARBA00001576"/>
    </source>
</evidence>
<evidence type="ECO:0000256" key="6">
    <source>
        <dbReference type="ARBA" id="ARBA00023295"/>
    </source>
</evidence>
<evidence type="ECO:0000256" key="9">
    <source>
        <dbReference type="SAM" id="SignalP"/>
    </source>
</evidence>
<dbReference type="Pfam" id="PF01204">
    <property type="entry name" value="Trehalase"/>
    <property type="match status" value="1"/>
</dbReference>
<comment type="similarity">
    <text evidence="2 7">Belongs to the glycosyl hydrolase 37 family.</text>
</comment>
<dbReference type="Proteomes" id="UP001432027">
    <property type="component" value="Unassembled WGS sequence"/>
</dbReference>
<dbReference type="PANTHER" id="PTHR23403:SF1">
    <property type="entry name" value="TREHALASE"/>
    <property type="match status" value="1"/>
</dbReference>
<organism evidence="10 11">
    <name type="scientific">Pristionchus entomophagus</name>
    <dbReference type="NCBI Taxonomy" id="358040"/>
    <lineage>
        <taxon>Eukaryota</taxon>
        <taxon>Metazoa</taxon>
        <taxon>Ecdysozoa</taxon>
        <taxon>Nematoda</taxon>
        <taxon>Chromadorea</taxon>
        <taxon>Rhabditida</taxon>
        <taxon>Rhabditina</taxon>
        <taxon>Diplogasteromorpha</taxon>
        <taxon>Diplogasteroidea</taxon>
        <taxon>Neodiplogasteridae</taxon>
        <taxon>Pristionchus</taxon>
    </lineage>
</organism>
<dbReference type="GO" id="GO:0004555">
    <property type="term" value="F:alpha,alpha-trehalase activity"/>
    <property type="evidence" value="ECO:0007669"/>
    <property type="project" value="UniProtKB-EC"/>
</dbReference>
<keyword evidence="6 7" id="KW-0326">Glycosidase</keyword>
<dbReference type="SUPFAM" id="SSF48208">
    <property type="entry name" value="Six-hairpin glycosidases"/>
    <property type="match status" value="1"/>
</dbReference>
<dbReference type="PRINTS" id="PR00744">
    <property type="entry name" value="GLHYDRLASE37"/>
</dbReference>
<dbReference type="Gene3D" id="1.50.10.10">
    <property type="match status" value="1"/>
</dbReference>
<dbReference type="PROSITE" id="PS00927">
    <property type="entry name" value="TREHALASE_1"/>
    <property type="match status" value="1"/>
</dbReference>
<dbReference type="InterPro" id="IPR008928">
    <property type="entry name" value="6-hairpin_glycosidase_sf"/>
</dbReference>
<gene>
    <name evidence="10" type="ORF">PENTCL1PPCAC_25063</name>
</gene>
<dbReference type="InterPro" id="IPR018232">
    <property type="entry name" value="Glyco_hydro_37_CS"/>
</dbReference>
<dbReference type="InterPro" id="IPR001661">
    <property type="entry name" value="Glyco_hydro_37"/>
</dbReference>
<name>A0AAV5U9W8_9BILA</name>
<feature type="compositionally biased region" description="Low complexity" evidence="8">
    <location>
        <begin position="716"/>
        <end position="730"/>
    </location>
</feature>
<proteinExistence type="inferred from homology"/>
<dbReference type="EC" id="3.2.1.28" evidence="3 7"/>
<keyword evidence="11" id="KW-1185">Reference proteome</keyword>
<feature type="compositionally biased region" description="Low complexity" evidence="8">
    <location>
        <begin position="56"/>
        <end position="69"/>
    </location>
</feature>
<reference evidence="10" key="1">
    <citation type="submission" date="2023-10" db="EMBL/GenBank/DDBJ databases">
        <title>Genome assembly of Pristionchus species.</title>
        <authorList>
            <person name="Yoshida K."/>
            <person name="Sommer R.J."/>
        </authorList>
    </citation>
    <scope>NUCLEOTIDE SEQUENCE</scope>
    <source>
        <strain evidence="10">RS0144</strain>
    </source>
</reference>
<feature type="region of interest" description="Disordered" evidence="8">
    <location>
        <begin position="56"/>
        <end position="136"/>
    </location>
</feature>
<feature type="region of interest" description="Disordered" evidence="8">
    <location>
        <begin position="697"/>
        <end position="730"/>
    </location>
</feature>
<comment type="caution">
    <text evidence="10">The sequence shown here is derived from an EMBL/GenBank/DDBJ whole genome shotgun (WGS) entry which is preliminary data.</text>
</comment>
<evidence type="ECO:0000256" key="5">
    <source>
        <dbReference type="ARBA" id="ARBA00022801"/>
    </source>
</evidence>
<feature type="signal peptide" evidence="9">
    <location>
        <begin position="1"/>
        <end position="40"/>
    </location>
</feature>
<dbReference type="GO" id="GO:0005993">
    <property type="term" value="P:trehalose catabolic process"/>
    <property type="evidence" value="ECO:0007669"/>
    <property type="project" value="TreeGrafter"/>
</dbReference>
<evidence type="ECO:0000313" key="11">
    <source>
        <dbReference type="Proteomes" id="UP001432027"/>
    </source>
</evidence>
<evidence type="ECO:0000256" key="7">
    <source>
        <dbReference type="RuleBase" id="RU361180"/>
    </source>
</evidence>
<keyword evidence="9" id="KW-0732">Signal</keyword>
<evidence type="ECO:0000256" key="4">
    <source>
        <dbReference type="ARBA" id="ARBA00019905"/>
    </source>
</evidence>
<dbReference type="AlphaFoldDB" id="A0AAV5U9W8"/>
<evidence type="ECO:0000256" key="8">
    <source>
        <dbReference type="SAM" id="MobiDB-lite"/>
    </source>
</evidence>
<feature type="chain" id="PRO_5043697413" description="Trehalase" evidence="9">
    <location>
        <begin position="41"/>
        <end position="749"/>
    </location>
</feature>
<evidence type="ECO:0000256" key="3">
    <source>
        <dbReference type="ARBA" id="ARBA00012757"/>
    </source>
</evidence>
<protein>
    <recommendedName>
        <fullName evidence="4 7">Trehalase</fullName>
        <ecNumber evidence="3 7">3.2.1.28</ecNumber>
    </recommendedName>
    <alternativeName>
        <fullName evidence="7">Alpha-trehalose glucohydrolase</fullName>
    </alternativeName>
</protein>
<dbReference type="InterPro" id="IPR012341">
    <property type="entry name" value="6hp_glycosidase-like_sf"/>
</dbReference>
<comment type="catalytic activity">
    <reaction evidence="1 7">
        <text>alpha,alpha-trehalose + H2O = alpha-D-glucose + beta-D-glucose</text>
        <dbReference type="Rhea" id="RHEA:32675"/>
        <dbReference type="ChEBI" id="CHEBI:15377"/>
        <dbReference type="ChEBI" id="CHEBI:15903"/>
        <dbReference type="ChEBI" id="CHEBI:16551"/>
        <dbReference type="ChEBI" id="CHEBI:17925"/>
        <dbReference type="EC" id="3.2.1.28"/>
    </reaction>
</comment>
<accession>A0AAV5U9W8</accession>
<evidence type="ECO:0000256" key="2">
    <source>
        <dbReference type="ARBA" id="ARBA00005615"/>
    </source>
</evidence>
<dbReference type="EMBL" id="BTSX01000006">
    <property type="protein sequence ID" value="GMT02889.1"/>
    <property type="molecule type" value="Genomic_DNA"/>
</dbReference>
<feature type="non-terminal residue" evidence="10">
    <location>
        <position position="1"/>
    </location>
</feature>
<dbReference type="PROSITE" id="PS00928">
    <property type="entry name" value="TREHALASE_2"/>
    <property type="match status" value="1"/>
</dbReference>
<evidence type="ECO:0000313" key="10">
    <source>
        <dbReference type="EMBL" id="GMT02889.1"/>
    </source>
</evidence>
<dbReference type="PANTHER" id="PTHR23403">
    <property type="entry name" value="TREHALASE"/>
    <property type="match status" value="1"/>
</dbReference>
<keyword evidence="5 7" id="KW-0378">Hydrolase</keyword>